<organism evidence="3 4">
    <name type="scientific">Hyaloscypha hepaticicola</name>
    <dbReference type="NCBI Taxonomy" id="2082293"/>
    <lineage>
        <taxon>Eukaryota</taxon>
        <taxon>Fungi</taxon>
        <taxon>Dikarya</taxon>
        <taxon>Ascomycota</taxon>
        <taxon>Pezizomycotina</taxon>
        <taxon>Leotiomycetes</taxon>
        <taxon>Helotiales</taxon>
        <taxon>Hyaloscyphaceae</taxon>
        <taxon>Hyaloscypha</taxon>
    </lineage>
</organism>
<reference evidence="3 4" key="1">
    <citation type="submission" date="2016-05" db="EMBL/GenBank/DDBJ databases">
        <title>A degradative enzymes factory behind the ericoid mycorrhizal symbiosis.</title>
        <authorList>
            <consortium name="DOE Joint Genome Institute"/>
            <person name="Martino E."/>
            <person name="Morin E."/>
            <person name="Grelet G."/>
            <person name="Kuo A."/>
            <person name="Kohler A."/>
            <person name="Daghino S."/>
            <person name="Barry K."/>
            <person name="Choi C."/>
            <person name="Cichocki N."/>
            <person name="Clum A."/>
            <person name="Copeland A."/>
            <person name="Hainaut M."/>
            <person name="Haridas S."/>
            <person name="Labutti K."/>
            <person name="Lindquist E."/>
            <person name="Lipzen A."/>
            <person name="Khouja H.-R."/>
            <person name="Murat C."/>
            <person name="Ohm R."/>
            <person name="Olson A."/>
            <person name="Spatafora J."/>
            <person name="Veneault-Fourrey C."/>
            <person name="Henrissat B."/>
            <person name="Grigoriev I."/>
            <person name="Martin F."/>
            <person name="Perotto S."/>
        </authorList>
    </citation>
    <scope>NUCLEOTIDE SEQUENCE [LARGE SCALE GENOMIC DNA]</scope>
    <source>
        <strain evidence="3 4">UAMH 7357</strain>
    </source>
</reference>
<dbReference type="OrthoDB" id="3364649at2759"/>
<dbReference type="Proteomes" id="UP000235672">
    <property type="component" value="Unassembled WGS sequence"/>
</dbReference>
<dbReference type="EMBL" id="KZ613474">
    <property type="protein sequence ID" value="PMD23743.1"/>
    <property type="molecule type" value="Genomic_DNA"/>
</dbReference>
<proteinExistence type="predicted"/>
<feature type="compositionally biased region" description="Low complexity" evidence="2">
    <location>
        <begin position="194"/>
        <end position="205"/>
    </location>
</feature>
<feature type="compositionally biased region" description="Basic and acidic residues" evidence="2">
    <location>
        <begin position="156"/>
        <end position="166"/>
    </location>
</feature>
<dbReference type="STRING" id="1745343.A0A2J6QBV4"/>
<dbReference type="AlphaFoldDB" id="A0A2J6QBV4"/>
<dbReference type="PANTHER" id="PTHR14778:SF2">
    <property type="entry name" value="KINETOCHORE-ASSOCIATED PROTEIN DSN1 HOMOLOG"/>
    <property type="match status" value="1"/>
</dbReference>
<evidence type="ECO:0000313" key="3">
    <source>
        <dbReference type="EMBL" id="PMD23743.1"/>
    </source>
</evidence>
<evidence type="ECO:0008006" key="5">
    <source>
        <dbReference type="Google" id="ProtNLM"/>
    </source>
</evidence>
<keyword evidence="4" id="KW-1185">Reference proteome</keyword>
<dbReference type="GO" id="GO:0000444">
    <property type="term" value="C:MIS12/MIND type complex"/>
    <property type="evidence" value="ECO:0007669"/>
    <property type="project" value="InterPro"/>
</dbReference>
<dbReference type="InterPro" id="IPR013218">
    <property type="entry name" value="Dsn1/Mis13"/>
</dbReference>
<dbReference type="GO" id="GO:0007059">
    <property type="term" value="P:chromosome segregation"/>
    <property type="evidence" value="ECO:0007669"/>
    <property type="project" value="InterPro"/>
</dbReference>
<dbReference type="Pfam" id="PF08202">
    <property type="entry name" value="MIS13"/>
    <property type="match status" value="1"/>
</dbReference>
<evidence type="ECO:0000313" key="4">
    <source>
        <dbReference type="Proteomes" id="UP000235672"/>
    </source>
</evidence>
<gene>
    <name evidence="3" type="ORF">NA56DRAFT_596246</name>
</gene>
<dbReference type="PANTHER" id="PTHR14778">
    <property type="entry name" value="KINETOCHORE-ASSOCIATED PROTEIN DSN1 HOMOLOG"/>
    <property type="match status" value="1"/>
</dbReference>
<protein>
    <recommendedName>
        <fullName evidence="5">Kinetochore protein mis13</fullName>
    </recommendedName>
</protein>
<name>A0A2J6QBV4_9HELO</name>
<evidence type="ECO:0000256" key="1">
    <source>
        <dbReference type="SAM" id="Coils"/>
    </source>
</evidence>
<accession>A0A2J6QBV4</accession>
<evidence type="ECO:0000256" key="2">
    <source>
        <dbReference type="SAM" id="MobiDB-lite"/>
    </source>
</evidence>
<dbReference type="GO" id="GO:0051301">
    <property type="term" value="P:cell division"/>
    <property type="evidence" value="ECO:0007669"/>
    <property type="project" value="InterPro"/>
</dbReference>
<sequence length="473" mass="52711">MTTIIRTRVPLETLSMSQPTARRRSKRLAAYDEEDGDFVFTRGSKRTKTAQAKPESEPLLAPAPVTSTAKRGRRPKDQAKERDDETTATAKKGKGRKMSFSTPKADNDNLVVPKKKKNTRSSAGNGQDGVGSANASRMEPGDYDTVDMVGDSGVEESDKSTVDQGKHSTVISLPFSDTPIINRNKELRKKGNGARRSSLGLRGRRASSLIENGHSAIPHREVETSEFYKHIEAEGLSEPRRMKQLLTWTGERCIGKKPSHGNQDSGAELAARMIKESLLKDFANKSEFSDWFNREDSALHPTKVIKKPNPRNTELEENLVGLEARLKLLREERDQWKVLAKPPPSLPPLFQENTRELSPSQIDASLLDPEQAAILAEISSKSALDLRNQATDRLKALQSGLEFQVDQFADGVHKLEQYQETVGRVADKMLALSAVRLEDRDRREKEEIGTRDLPMQEVLRSLSRILPEGSSAR</sequence>
<keyword evidence="1" id="KW-0175">Coiled coil</keyword>
<feature type="coiled-coil region" evidence="1">
    <location>
        <begin position="312"/>
        <end position="339"/>
    </location>
</feature>
<feature type="compositionally biased region" description="Basic and acidic residues" evidence="2">
    <location>
        <begin position="75"/>
        <end position="85"/>
    </location>
</feature>
<feature type="region of interest" description="Disordered" evidence="2">
    <location>
        <begin position="15"/>
        <end position="205"/>
    </location>
</feature>